<reference evidence="2 3" key="1">
    <citation type="submission" date="2019-05" db="EMBL/GenBank/DDBJ databases">
        <title>Mikania micrantha, genome provides insights into the molecular mechanism of rapid growth.</title>
        <authorList>
            <person name="Liu B."/>
        </authorList>
    </citation>
    <scope>NUCLEOTIDE SEQUENCE [LARGE SCALE GENOMIC DNA]</scope>
    <source>
        <strain evidence="2">NLD-2019</strain>
        <tissue evidence="2">Leaf</tissue>
    </source>
</reference>
<organism evidence="2 3">
    <name type="scientific">Mikania micrantha</name>
    <name type="common">bitter vine</name>
    <dbReference type="NCBI Taxonomy" id="192012"/>
    <lineage>
        <taxon>Eukaryota</taxon>
        <taxon>Viridiplantae</taxon>
        <taxon>Streptophyta</taxon>
        <taxon>Embryophyta</taxon>
        <taxon>Tracheophyta</taxon>
        <taxon>Spermatophyta</taxon>
        <taxon>Magnoliopsida</taxon>
        <taxon>eudicotyledons</taxon>
        <taxon>Gunneridae</taxon>
        <taxon>Pentapetalae</taxon>
        <taxon>asterids</taxon>
        <taxon>campanulids</taxon>
        <taxon>Asterales</taxon>
        <taxon>Asteraceae</taxon>
        <taxon>Asteroideae</taxon>
        <taxon>Heliantheae alliance</taxon>
        <taxon>Eupatorieae</taxon>
        <taxon>Mikania</taxon>
    </lineage>
</organism>
<comment type="caution">
    <text evidence="2">The sequence shown here is derived from an EMBL/GenBank/DDBJ whole genome shotgun (WGS) entry which is preliminary data.</text>
</comment>
<proteinExistence type="predicted"/>
<sequence length="168" mass="17730">MAPKRGRPTRKVTKNVTNSGPSQVPPVNVGPTPNPQVNLETNTVPLGNPEVNAVPPAGASGSETNEAMIARIVREQLSTCGVLIQHQPHITAGSGGDHDHNEHNAAGGCTETHQTTGTTTTAPDPPRQGCTYKYFASCNPPTFTGKEGAAGLLSHFNWRQHGIRNKGR</sequence>
<feature type="compositionally biased region" description="Basic residues" evidence="1">
    <location>
        <begin position="1"/>
        <end position="13"/>
    </location>
</feature>
<name>A0A5N6MZD1_9ASTR</name>
<evidence type="ECO:0000313" key="3">
    <source>
        <dbReference type="Proteomes" id="UP000326396"/>
    </source>
</evidence>
<feature type="region of interest" description="Disordered" evidence="1">
    <location>
        <begin position="1"/>
        <end position="38"/>
    </location>
</feature>
<evidence type="ECO:0000313" key="2">
    <source>
        <dbReference type="EMBL" id="KAD4179591.1"/>
    </source>
</evidence>
<feature type="compositionally biased region" description="Low complexity" evidence="1">
    <location>
        <begin position="25"/>
        <end position="38"/>
    </location>
</feature>
<gene>
    <name evidence="2" type="ORF">E3N88_28182</name>
</gene>
<evidence type="ECO:0000256" key="1">
    <source>
        <dbReference type="SAM" id="MobiDB-lite"/>
    </source>
</evidence>
<accession>A0A5N6MZD1</accession>
<dbReference type="Proteomes" id="UP000326396">
    <property type="component" value="Linkage Group LG4"/>
</dbReference>
<dbReference type="EMBL" id="SZYD01000014">
    <property type="protein sequence ID" value="KAD4179591.1"/>
    <property type="molecule type" value="Genomic_DNA"/>
</dbReference>
<keyword evidence="3" id="KW-1185">Reference proteome</keyword>
<dbReference type="AlphaFoldDB" id="A0A5N6MZD1"/>
<protein>
    <submittedName>
        <fullName evidence="2">Uncharacterized protein</fullName>
    </submittedName>
</protein>